<evidence type="ECO:0000256" key="1">
    <source>
        <dbReference type="ARBA" id="ARBA00023015"/>
    </source>
</evidence>
<reference evidence="5" key="1">
    <citation type="submission" date="2020-10" db="EMBL/GenBank/DDBJ databases">
        <title>De novo genome project of the cellulose decomposer Thermobifida halotolerans type strain.</title>
        <authorList>
            <person name="Nagy I."/>
            <person name="Horvath B."/>
            <person name="Kukolya J."/>
            <person name="Nagy I."/>
            <person name="Orsini M."/>
        </authorList>
    </citation>
    <scope>NUCLEOTIDE SEQUENCE</scope>
    <source>
        <strain evidence="5">DSM 44931</strain>
    </source>
</reference>
<evidence type="ECO:0000256" key="3">
    <source>
        <dbReference type="ARBA" id="ARBA00023163"/>
    </source>
</evidence>
<keyword evidence="2 5" id="KW-0238">DNA-binding</keyword>
<dbReference type="PROSITE" id="PS00356">
    <property type="entry name" value="HTH_LACI_1"/>
    <property type="match status" value="1"/>
</dbReference>
<dbReference type="EMBL" id="CP063196">
    <property type="protein sequence ID" value="UOE20330.1"/>
    <property type="molecule type" value="Genomic_DNA"/>
</dbReference>
<organism evidence="5 6">
    <name type="scientific">Thermobifida halotolerans</name>
    <dbReference type="NCBI Taxonomy" id="483545"/>
    <lineage>
        <taxon>Bacteria</taxon>
        <taxon>Bacillati</taxon>
        <taxon>Actinomycetota</taxon>
        <taxon>Actinomycetes</taxon>
        <taxon>Streptosporangiales</taxon>
        <taxon>Nocardiopsidaceae</taxon>
        <taxon>Thermobifida</taxon>
    </lineage>
</organism>
<dbReference type="GO" id="GO:0003700">
    <property type="term" value="F:DNA-binding transcription factor activity"/>
    <property type="evidence" value="ECO:0007669"/>
    <property type="project" value="TreeGrafter"/>
</dbReference>
<dbReference type="KEGG" id="thao:NI17_003575"/>
<evidence type="ECO:0000313" key="5">
    <source>
        <dbReference type="EMBL" id="UOE20330.1"/>
    </source>
</evidence>
<accession>A0AA97LYB8</accession>
<keyword evidence="1" id="KW-0805">Transcription regulation</keyword>
<dbReference type="PROSITE" id="PS50932">
    <property type="entry name" value="HTH_LACI_2"/>
    <property type="match status" value="1"/>
</dbReference>
<protein>
    <submittedName>
        <fullName evidence="5">LacI family DNA-binding transcriptional regulator</fullName>
    </submittedName>
</protein>
<dbReference type="InterPro" id="IPR046335">
    <property type="entry name" value="LacI/GalR-like_sensor"/>
</dbReference>
<dbReference type="InterPro" id="IPR010982">
    <property type="entry name" value="Lambda_DNA-bd_dom_sf"/>
</dbReference>
<dbReference type="CDD" id="cd01392">
    <property type="entry name" value="HTH_LacI"/>
    <property type="match status" value="1"/>
</dbReference>
<evidence type="ECO:0000313" key="6">
    <source>
        <dbReference type="Proteomes" id="UP000265719"/>
    </source>
</evidence>
<evidence type="ECO:0000259" key="4">
    <source>
        <dbReference type="PROSITE" id="PS50932"/>
    </source>
</evidence>
<dbReference type="Pfam" id="PF13377">
    <property type="entry name" value="Peripla_BP_3"/>
    <property type="match status" value="1"/>
</dbReference>
<dbReference type="SUPFAM" id="SSF47413">
    <property type="entry name" value="lambda repressor-like DNA-binding domains"/>
    <property type="match status" value="1"/>
</dbReference>
<keyword evidence="6" id="KW-1185">Reference proteome</keyword>
<dbReference type="GO" id="GO:0000976">
    <property type="term" value="F:transcription cis-regulatory region binding"/>
    <property type="evidence" value="ECO:0007669"/>
    <property type="project" value="TreeGrafter"/>
</dbReference>
<dbReference type="Gene3D" id="1.10.260.40">
    <property type="entry name" value="lambda repressor-like DNA-binding domains"/>
    <property type="match status" value="1"/>
</dbReference>
<dbReference type="Gene3D" id="3.40.50.2300">
    <property type="match status" value="2"/>
</dbReference>
<proteinExistence type="predicted"/>
<keyword evidence="3" id="KW-0804">Transcription</keyword>
<name>A0AA97LYB8_9ACTN</name>
<dbReference type="PANTHER" id="PTHR30146:SF109">
    <property type="entry name" value="HTH-TYPE TRANSCRIPTIONAL REGULATOR GALS"/>
    <property type="match status" value="1"/>
</dbReference>
<dbReference type="Proteomes" id="UP000265719">
    <property type="component" value="Chromosome"/>
</dbReference>
<feature type="domain" description="HTH lacI-type" evidence="4">
    <location>
        <begin position="16"/>
        <end position="70"/>
    </location>
</feature>
<dbReference type="InterPro" id="IPR000843">
    <property type="entry name" value="HTH_LacI"/>
</dbReference>
<dbReference type="SMART" id="SM00354">
    <property type="entry name" value="HTH_LACI"/>
    <property type="match status" value="1"/>
</dbReference>
<dbReference type="Pfam" id="PF00356">
    <property type="entry name" value="LacI"/>
    <property type="match status" value="1"/>
</dbReference>
<dbReference type="AlphaFoldDB" id="A0AA97LYB8"/>
<dbReference type="PANTHER" id="PTHR30146">
    <property type="entry name" value="LACI-RELATED TRANSCRIPTIONAL REPRESSOR"/>
    <property type="match status" value="1"/>
</dbReference>
<dbReference type="CDD" id="cd06267">
    <property type="entry name" value="PBP1_LacI_sugar_binding-like"/>
    <property type="match status" value="1"/>
</dbReference>
<dbReference type="SUPFAM" id="SSF53822">
    <property type="entry name" value="Periplasmic binding protein-like I"/>
    <property type="match status" value="1"/>
</dbReference>
<dbReference type="InterPro" id="IPR028082">
    <property type="entry name" value="Peripla_BP_I"/>
</dbReference>
<sequence>MSAMQNKSDKTFLRAPTIKDVAVRAGVGIKTVSRVLNDEPNVRPQTRERVLAAVGELNYRRNTIASSIRRRDQRTASIGLVVEDLANPFAARLTRVVQDVAFQQSHLVLVGSSEGVAEREHEIVGEFCSRRVDGLIIVPSGTDQSYLRVEHTHGAPVVFVDRPGRRIKADTVVSENASGVAEAVRHLVRHGHSRIAYLGDRQSVYTAAQRLSGFRSAMAECAGGADQRHIRTGLRDGAKAYQATLDLLGQRPAPTALVCGNNIITMGALHAMQQCGVREHVAIIGFDDLELADLLQPALTVVAQDVAALGTEGARLLFERLKHPTAPYRRVTVPVRLIARGSGEIPAPSGREGR</sequence>
<gene>
    <name evidence="5" type="ORF">NI17_003575</name>
</gene>
<evidence type="ECO:0000256" key="2">
    <source>
        <dbReference type="ARBA" id="ARBA00023125"/>
    </source>
</evidence>